<name>A0A0P0RBR3_9BURK</name>
<evidence type="ECO:0000313" key="2">
    <source>
        <dbReference type="Proteomes" id="UP000019146"/>
    </source>
</evidence>
<gene>
    <name evidence="1" type="ORF">K788_0006425</name>
</gene>
<evidence type="ECO:0000313" key="1">
    <source>
        <dbReference type="EMBL" id="ALL65798.1"/>
    </source>
</evidence>
<dbReference type="KEGG" id="bcai:K788_0006425"/>
<dbReference type="AlphaFoldDB" id="A0A0P0RBR3"/>
<reference evidence="1 2" key="1">
    <citation type="journal article" date="2014" name="Genome Announc.">
        <title>Draft Genome Sequence of the Haloacid-Degrading Burkholderia caribensis Strain MBA4.</title>
        <authorList>
            <person name="Pan Y."/>
            <person name="Kong K.F."/>
            <person name="Tsang J.S."/>
        </authorList>
    </citation>
    <scope>NUCLEOTIDE SEQUENCE [LARGE SCALE GENOMIC DNA]</scope>
    <source>
        <strain evidence="1 2">MBA4</strain>
    </source>
</reference>
<dbReference type="EMBL" id="CP012746">
    <property type="protein sequence ID" value="ALL65798.1"/>
    <property type="molecule type" value="Genomic_DNA"/>
</dbReference>
<organism evidence="1 2">
    <name type="scientific">Paraburkholderia caribensis MBA4</name>
    <dbReference type="NCBI Taxonomy" id="1323664"/>
    <lineage>
        <taxon>Bacteria</taxon>
        <taxon>Pseudomonadati</taxon>
        <taxon>Pseudomonadota</taxon>
        <taxon>Betaproteobacteria</taxon>
        <taxon>Burkholderiales</taxon>
        <taxon>Burkholderiaceae</taxon>
        <taxon>Paraburkholderia</taxon>
    </lineage>
</organism>
<proteinExistence type="predicted"/>
<accession>A0A0P0RBR3</accession>
<sequence length="44" mass="5230">MPARPRRRGTQRPGRWCQDEWSKRCAFRRTVQPCGLTCARRAAR</sequence>
<dbReference type="Proteomes" id="UP000019146">
    <property type="component" value="Chromosome 1"/>
</dbReference>
<protein>
    <submittedName>
        <fullName evidence="1">Uncharacterized protein</fullName>
    </submittedName>
</protein>